<reference evidence="6 7" key="1">
    <citation type="submission" date="2011-11" db="EMBL/GenBank/DDBJ databases">
        <title>The Noncontiguous Finished genome of Jonquetella anthropi DSM 22815.</title>
        <authorList>
            <consortium name="US DOE Joint Genome Institute (JGI-PGF)"/>
            <person name="Lucas S."/>
            <person name="Copeland A."/>
            <person name="Lapidus A."/>
            <person name="Glavina del Rio T."/>
            <person name="Dalin E."/>
            <person name="Tice H."/>
            <person name="Bruce D."/>
            <person name="Goodwin L."/>
            <person name="Pitluck S."/>
            <person name="Peters L."/>
            <person name="Mikhailova N."/>
            <person name="Held B."/>
            <person name="Kyrpides N."/>
            <person name="Mavromatis K."/>
            <person name="Ivanova N."/>
            <person name="Markowitz V."/>
            <person name="Cheng J.-F."/>
            <person name="Hugenholtz P."/>
            <person name="Woyke T."/>
            <person name="Wu D."/>
            <person name="Gronow S."/>
            <person name="Wellnitz S."/>
            <person name="Brambilla E."/>
            <person name="Klenk H.-P."/>
            <person name="Eisen J.A."/>
        </authorList>
    </citation>
    <scope>NUCLEOTIDE SEQUENCE [LARGE SCALE GENOMIC DNA]</scope>
    <source>
        <strain evidence="6 7">DSM 22815</strain>
    </source>
</reference>
<dbReference type="eggNOG" id="COG0177">
    <property type="taxonomic scope" value="Bacteria"/>
</dbReference>
<dbReference type="SMART" id="SM00478">
    <property type="entry name" value="ENDO3c"/>
    <property type="match status" value="1"/>
</dbReference>
<dbReference type="GO" id="GO:0140097">
    <property type="term" value="F:catalytic activity, acting on DNA"/>
    <property type="evidence" value="ECO:0007669"/>
    <property type="project" value="UniProtKB-ARBA"/>
</dbReference>
<dbReference type="SUPFAM" id="SSF48150">
    <property type="entry name" value="DNA-glycosylase"/>
    <property type="match status" value="1"/>
</dbReference>
<evidence type="ECO:0000313" key="7">
    <source>
        <dbReference type="Proteomes" id="UP000003806"/>
    </source>
</evidence>
<dbReference type="GO" id="GO:0016787">
    <property type="term" value="F:hydrolase activity"/>
    <property type="evidence" value="ECO:0007669"/>
    <property type="project" value="UniProtKB-ARBA"/>
</dbReference>
<accession>H0UKH9</accession>
<keyword evidence="3" id="KW-0408">Iron</keyword>
<dbReference type="SMART" id="SM00525">
    <property type="entry name" value="FES"/>
    <property type="match status" value="1"/>
</dbReference>
<dbReference type="InterPro" id="IPR003651">
    <property type="entry name" value="Endonuclease3_FeS-loop_motif"/>
</dbReference>
<gene>
    <name evidence="6" type="ORF">JonanDRAFT_0810</name>
</gene>
<dbReference type="PIRSF" id="PIRSF001435">
    <property type="entry name" value="Nth"/>
    <property type="match status" value="1"/>
</dbReference>
<dbReference type="OrthoDB" id="9800977at2"/>
<evidence type="ECO:0000313" key="6">
    <source>
        <dbReference type="EMBL" id="EHM13188.1"/>
    </source>
</evidence>
<sequence>MSRMTVSQSPKELKRPVPPVTAVLDLLEAQWGQESNPDVTSFDEPLDGLILIVLSQNTNDRNRDMAFDRLKAACPTWADAAALSQAELISLIRPAGLCDSKSATIIRVLGAAKDLTGQYSLGLLRKKKPAEAWNFMTSIKGVGVKTAACVMVFDLGFPAFPVDTHVARFCRRMGWAPEKASPAAIQEMMEGLVPDSRKAGAHLNIITHGRRVCKARGPLCGDCLLRGLCPASSA</sequence>
<dbReference type="Gene3D" id="1.10.340.30">
    <property type="entry name" value="Hypothetical protein, domain 2"/>
    <property type="match status" value="1"/>
</dbReference>
<protein>
    <submittedName>
        <fullName evidence="6">Putative endoIII-related endonuclease</fullName>
    </submittedName>
</protein>
<dbReference type="GO" id="GO:0046872">
    <property type="term" value="F:metal ion binding"/>
    <property type="evidence" value="ECO:0007669"/>
    <property type="project" value="UniProtKB-KW"/>
</dbReference>
<evidence type="ECO:0000256" key="2">
    <source>
        <dbReference type="ARBA" id="ARBA00022723"/>
    </source>
</evidence>
<keyword evidence="6" id="KW-0255">Endonuclease</keyword>
<dbReference type="Proteomes" id="UP000003806">
    <property type="component" value="Chromosome"/>
</dbReference>
<evidence type="ECO:0000259" key="5">
    <source>
        <dbReference type="SMART" id="SM00478"/>
    </source>
</evidence>
<dbReference type="Gene3D" id="1.10.1670.10">
    <property type="entry name" value="Helix-hairpin-Helix base-excision DNA repair enzymes (C-terminal)"/>
    <property type="match status" value="1"/>
</dbReference>
<keyword evidence="7" id="KW-1185">Reference proteome</keyword>
<feature type="domain" description="HhH-GPD" evidence="5">
    <location>
        <begin position="54"/>
        <end position="211"/>
    </location>
</feature>
<keyword evidence="6" id="KW-0540">Nuclease</keyword>
<comment type="cofactor">
    <cofactor evidence="1">
        <name>[4Fe-4S] cluster</name>
        <dbReference type="ChEBI" id="CHEBI:49883"/>
    </cofactor>
</comment>
<dbReference type="PANTHER" id="PTHR47203:SF1">
    <property type="entry name" value="HYPOTHETICAL BASE EXCISION DNA REPAIR PROTEIN (EUROFUNG)"/>
    <property type="match status" value="1"/>
</dbReference>
<dbReference type="InterPro" id="IPR023170">
    <property type="entry name" value="HhH_base_excis_C"/>
</dbReference>
<dbReference type="InterPro" id="IPR011257">
    <property type="entry name" value="DNA_glycosylase"/>
</dbReference>
<dbReference type="AlphaFoldDB" id="H0UKH9"/>
<name>H0UKH9_9BACT</name>
<dbReference type="InterPro" id="IPR003265">
    <property type="entry name" value="HhH-GPD_domain"/>
</dbReference>
<dbReference type="Pfam" id="PF00730">
    <property type="entry name" value="HhH-GPD"/>
    <property type="match status" value="1"/>
</dbReference>
<keyword evidence="2" id="KW-0479">Metal-binding</keyword>
<dbReference type="PANTHER" id="PTHR47203">
    <property type="match status" value="1"/>
</dbReference>
<dbReference type="RefSeq" id="WP_008521171.1">
    <property type="nucleotide sequence ID" value="NZ_CM001376.1"/>
</dbReference>
<dbReference type="HOGENOM" id="CLU_012862_3_4_0"/>
<dbReference type="GO" id="GO:0006284">
    <property type="term" value="P:base-excision repair"/>
    <property type="evidence" value="ECO:0007669"/>
    <property type="project" value="InterPro"/>
</dbReference>
<dbReference type="CDD" id="cd00056">
    <property type="entry name" value="ENDO3c"/>
    <property type="match status" value="1"/>
</dbReference>
<dbReference type="EMBL" id="CM001376">
    <property type="protein sequence ID" value="EHM13188.1"/>
    <property type="molecule type" value="Genomic_DNA"/>
</dbReference>
<organism evidence="6 7">
    <name type="scientific">Jonquetella anthropi DSM 22815</name>
    <dbReference type="NCBI Taxonomy" id="885272"/>
    <lineage>
        <taxon>Bacteria</taxon>
        <taxon>Thermotogati</taxon>
        <taxon>Synergistota</taxon>
        <taxon>Synergistia</taxon>
        <taxon>Synergistales</taxon>
        <taxon>Dethiosulfovibrionaceae</taxon>
        <taxon>Jonquetella</taxon>
    </lineage>
</organism>
<proteinExistence type="predicted"/>
<keyword evidence="4" id="KW-0411">Iron-sulfur</keyword>
<dbReference type="STRING" id="885272.JonanDRAFT_0810"/>
<evidence type="ECO:0000256" key="3">
    <source>
        <dbReference type="ARBA" id="ARBA00023004"/>
    </source>
</evidence>
<evidence type="ECO:0000256" key="1">
    <source>
        <dbReference type="ARBA" id="ARBA00001966"/>
    </source>
</evidence>
<dbReference type="GO" id="GO:0051539">
    <property type="term" value="F:4 iron, 4 sulfur cluster binding"/>
    <property type="evidence" value="ECO:0007669"/>
    <property type="project" value="InterPro"/>
</dbReference>
<dbReference type="GO" id="GO:0004519">
    <property type="term" value="F:endonuclease activity"/>
    <property type="evidence" value="ECO:0007669"/>
    <property type="project" value="UniProtKB-KW"/>
</dbReference>
<evidence type="ECO:0000256" key="4">
    <source>
        <dbReference type="ARBA" id="ARBA00023014"/>
    </source>
</evidence>
<keyword evidence="6" id="KW-0378">Hydrolase</keyword>